<dbReference type="AlphaFoldDB" id="A0A7C3WQE0"/>
<dbReference type="SUPFAM" id="SSF48557">
    <property type="entry name" value="L-aspartase-like"/>
    <property type="match status" value="1"/>
</dbReference>
<sequence length="383" mass="45276">MEYILDENSLSIEDLVNIVKKRYIINLSETLSQKINQSYNLLNLYIKHLDPIIKDEKFNMISSCSYLNKEEVRSIIITLIYTASNGNSGISYKTIKGIIDKIDKLEDINIPEISLTPISMHPYGHILSHLDTTDVERRIILKSKGYYLAILALLYYRLEIIRKLLSIIFVLYYRKVKFQNPYINPYILALNPHLSLIRLGENINILTKKEKNRSLLDLNFIDITFNKLWHLYDLSYKLKEILNIELNSSQFPIIFNIEKESYVLNPLSTTEKYLLISCLENITKSIIEILFILYPSETYKLLSMKRSKNYENNVLYFKKIFNIFEEILSKLLLELLEKNNLQTELKNLLIDFLKESKIETYKELTLSLENLIFFIENQMEELY</sequence>
<dbReference type="GO" id="GO:0003824">
    <property type="term" value="F:catalytic activity"/>
    <property type="evidence" value="ECO:0007669"/>
    <property type="project" value="InterPro"/>
</dbReference>
<gene>
    <name evidence="1" type="ORF">ENV35_00670</name>
</gene>
<dbReference type="EMBL" id="DTGA01000020">
    <property type="protein sequence ID" value="HGB30370.1"/>
    <property type="molecule type" value="Genomic_DNA"/>
</dbReference>
<organism evidence="1">
    <name type="scientific">Dictyoglomus turgidum</name>
    <dbReference type="NCBI Taxonomy" id="513050"/>
    <lineage>
        <taxon>Bacteria</taxon>
        <taxon>Pseudomonadati</taxon>
        <taxon>Dictyoglomota</taxon>
        <taxon>Dictyoglomia</taxon>
        <taxon>Dictyoglomales</taxon>
        <taxon>Dictyoglomaceae</taxon>
        <taxon>Dictyoglomus</taxon>
    </lineage>
</organism>
<name>A0A7C3WQE0_9BACT</name>
<evidence type="ECO:0000313" key="1">
    <source>
        <dbReference type="EMBL" id="HGB30370.1"/>
    </source>
</evidence>
<dbReference type="InterPro" id="IPR008948">
    <property type="entry name" value="L-Aspartase-like"/>
</dbReference>
<comment type="caution">
    <text evidence="1">The sequence shown here is derived from an EMBL/GenBank/DDBJ whole genome shotgun (WGS) entry which is preliminary data.</text>
</comment>
<accession>A0A7C3WQE0</accession>
<reference evidence="1" key="1">
    <citation type="journal article" date="2020" name="mSystems">
        <title>Genome- and Community-Level Interaction Insights into Carbon Utilization and Element Cycling Functions of Hydrothermarchaeota in Hydrothermal Sediment.</title>
        <authorList>
            <person name="Zhou Z."/>
            <person name="Liu Y."/>
            <person name="Xu W."/>
            <person name="Pan J."/>
            <person name="Luo Z.H."/>
            <person name="Li M."/>
        </authorList>
    </citation>
    <scope>NUCLEOTIDE SEQUENCE [LARGE SCALE GENOMIC DNA]</scope>
    <source>
        <strain evidence="1">SpSt-751</strain>
    </source>
</reference>
<proteinExistence type="predicted"/>
<protein>
    <submittedName>
        <fullName evidence="1">Uncharacterized protein</fullName>
    </submittedName>
</protein>